<feature type="compositionally biased region" description="Basic and acidic residues" evidence="7">
    <location>
        <begin position="774"/>
        <end position="784"/>
    </location>
</feature>
<evidence type="ECO:0000313" key="10">
    <source>
        <dbReference type="Proteomes" id="UP001293254"/>
    </source>
</evidence>
<reference evidence="9" key="1">
    <citation type="submission" date="2020-06" db="EMBL/GenBank/DDBJ databases">
        <authorList>
            <person name="Li T."/>
            <person name="Hu X."/>
            <person name="Zhang T."/>
            <person name="Song X."/>
            <person name="Zhang H."/>
            <person name="Dai N."/>
            <person name="Sheng W."/>
            <person name="Hou X."/>
            <person name="Wei L."/>
        </authorList>
    </citation>
    <scope>NUCLEOTIDE SEQUENCE</scope>
    <source>
        <strain evidence="9">3651</strain>
        <tissue evidence="9">Leaf</tissue>
    </source>
</reference>
<dbReference type="AlphaFoldDB" id="A0AAE2CZ49"/>
<dbReference type="PANTHER" id="PTHR13161">
    <property type="entry name" value="SPLICING FACTOR SUPPRESSOR OF WHITE APRICOT"/>
    <property type="match status" value="1"/>
</dbReference>
<keyword evidence="2" id="KW-0677">Repeat</keyword>
<feature type="compositionally biased region" description="Polar residues" evidence="7">
    <location>
        <begin position="573"/>
        <end position="584"/>
    </location>
</feature>
<keyword evidence="5" id="KW-0804">Transcription</keyword>
<dbReference type="SMART" id="SM00648">
    <property type="entry name" value="SWAP"/>
    <property type="match status" value="2"/>
</dbReference>
<feature type="compositionally biased region" description="Basic and acidic residues" evidence="7">
    <location>
        <begin position="796"/>
        <end position="811"/>
    </location>
</feature>
<evidence type="ECO:0000313" key="9">
    <source>
        <dbReference type="EMBL" id="KAK4439775.1"/>
    </source>
</evidence>
<gene>
    <name evidence="9" type="ORF">Salat_0312400</name>
</gene>
<keyword evidence="3" id="KW-0694">RNA-binding</keyword>
<feature type="compositionally biased region" description="Acidic residues" evidence="7">
    <location>
        <begin position="711"/>
        <end position="720"/>
    </location>
</feature>
<keyword evidence="1" id="KW-0507">mRNA processing</keyword>
<dbReference type="Gene3D" id="1.10.10.790">
    <property type="entry name" value="Surp module"/>
    <property type="match status" value="2"/>
</dbReference>
<feature type="compositionally biased region" description="Basic residues" evidence="7">
    <location>
        <begin position="812"/>
        <end position="835"/>
    </location>
</feature>
<dbReference type="InterPro" id="IPR019147">
    <property type="entry name" value="SWAP_N_domain"/>
</dbReference>
<feature type="compositionally biased region" description="Basic residues" evidence="7">
    <location>
        <begin position="853"/>
        <end position="877"/>
    </location>
</feature>
<dbReference type="Pfam" id="PF01805">
    <property type="entry name" value="Surp"/>
    <property type="match status" value="2"/>
</dbReference>
<organism evidence="9 10">
    <name type="scientific">Sesamum alatum</name>
    <dbReference type="NCBI Taxonomy" id="300844"/>
    <lineage>
        <taxon>Eukaryota</taxon>
        <taxon>Viridiplantae</taxon>
        <taxon>Streptophyta</taxon>
        <taxon>Embryophyta</taxon>
        <taxon>Tracheophyta</taxon>
        <taxon>Spermatophyta</taxon>
        <taxon>Magnoliopsida</taxon>
        <taxon>eudicotyledons</taxon>
        <taxon>Gunneridae</taxon>
        <taxon>Pentapetalae</taxon>
        <taxon>asterids</taxon>
        <taxon>lamiids</taxon>
        <taxon>Lamiales</taxon>
        <taxon>Pedaliaceae</taxon>
        <taxon>Sesamum</taxon>
    </lineage>
</organism>
<feature type="domain" description="SURP motif" evidence="8">
    <location>
        <begin position="176"/>
        <end position="218"/>
    </location>
</feature>
<comment type="caution">
    <text evidence="9">The sequence shown here is derived from an EMBL/GenBank/DDBJ whole genome shotgun (WGS) entry which is preliminary data.</text>
</comment>
<dbReference type="Pfam" id="PF09750">
    <property type="entry name" value="DRY_EERY"/>
    <property type="match status" value="1"/>
</dbReference>
<dbReference type="EMBL" id="JACGWO010000001">
    <property type="protein sequence ID" value="KAK4439775.1"/>
    <property type="molecule type" value="Genomic_DNA"/>
</dbReference>
<feature type="region of interest" description="Disordered" evidence="7">
    <location>
        <begin position="337"/>
        <end position="358"/>
    </location>
</feature>
<keyword evidence="6" id="KW-0508">mRNA splicing</keyword>
<evidence type="ECO:0000259" key="8">
    <source>
        <dbReference type="PROSITE" id="PS50128"/>
    </source>
</evidence>
<feature type="compositionally biased region" description="Basic and acidic residues" evidence="7">
    <location>
        <begin position="682"/>
        <end position="698"/>
    </location>
</feature>
<name>A0AAE2CZ49_9LAMI</name>
<proteinExistence type="predicted"/>
<keyword evidence="10" id="KW-1185">Reference proteome</keyword>
<dbReference type="Proteomes" id="UP001293254">
    <property type="component" value="Unassembled WGS sequence"/>
</dbReference>
<evidence type="ECO:0000256" key="4">
    <source>
        <dbReference type="ARBA" id="ARBA00023015"/>
    </source>
</evidence>
<feature type="compositionally biased region" description="Basic and acidic residues" evidence="7">
    <location>
        <begin position="721"/>
        <end position="730"/>
    </location>
</feature>
<dbReference type="PANTHER" id="PTHR13161:SF15">
    <property type="entry name" value="SPLICING FACTOR, SUPPRESSOR OF WHITE-APRICOT HOMOLOG"/>
    <property type="match status" value="1"/>
</dbReference>
<feature type="region of interest" description="Disordered" evidence="7">
    <location>
        <begin position="231"/>
        <end position="312"/>
    </location>
</feature>
<evidence type="ECO:0000256" key="5">
    <source>
        <dbReference type="ARBA" id="ARBA00023163"/>
    </source>
</evidence>
<dbReference type="SUPFAM" id="SSF109905">
    <property type="entry name" value="Surp module (SWAP domain)"/>
    <property type="match status" value="2"/>
</dbReference>
<feature type="compositionally biased region" description="Basic and acidic residues" evidence="7">
    <location>
        <begin position="274"/>
        <end position="283"/>
    </location>
</feature>
<evidence type="ECO:0000256" key="1">
    <source>
        <dbReference type="ARBA" id="ARBA00022664"/>
    </source>
</evidence>
<dbReference type="InterPro" id="IPR035967">
    <property type="entry name" value="SWAP/Surp_sf"/>
</dbReference>
<feature type="compositionally biased region" description="Polar residues" evidence="7">
    <location>
        <begin position="946"/>
        <end position="964"/>
    </location>
</feature>
<evidence type="ECO:0000256" key="2">
    <source>
        <dbReference type="ARBA" id="ARBA00022737"/>
    </source>
</evidence>
<feature type="compositionally biased region" description="Basic residues" evidence="7">
    <location>
        <begin position="755"/>
        <end position="765"/>
    </location>
</feature>
<reference evidence="9" key="2">
    <citation type="journal article" date="2024" name="Plant">
        <title>Genomic evolution and insights into agronomic trait innovations of Sesamum species.</title>
        <authorList>
            <person name="Miao H."/>
            <person name="Wang L."/>
            <person name="Qu L."/>
            <person name="Liu H."/>
            <person name="Sun Y."/>
            <person name="Le M."/>
            <person name="Wang Q."/>
            <person name="Wei S."/>
            <person name="Zheng Y."/>
            <person name="Lin W."/>
            <person name="Duan Y."/>
            <person name="Cao H."/>
            <person name="Xiong S."/>
            <person name="Wang X."/>
            <person name="Wei L."/>
            <person name="Li C."/>
            <person name="Ma Q."/>
            <person name="Ju M."/>
            <person name="Zhao R."/>
            <person name="Li G."/>
            <person name="Mu C."/>
            <person name="Tian Q."/>
            <person name="Mei H."/>
            <person name="Zhang T."/>
            <person name="Gao T."/>
            <person name="Zhang H."/>
        </authorList>
    </citation>
    <scope>NUCLEOTIDE SEQUENCE</scope>
    <source>
        <strain evidence="9">3651</strain>
    </source>
</reference>
<protein>
    <recommendedName>
        <fullName evidence="8">SURP motif domain-containing protein</fullName>
    </recommendedName>
</protein>
<sequence length="982" mass="109407">MDLEVVGRHALLFDDDAMAAFVNSGDALVEWHSLNIDRYDVRHLLSGPPPPRRRNRNSEPILAEDLSLEAELDHERYLDLPSQSDQPDVEDDEHRPDSLRYRAVAFSYGNNDSADQKDADAGAESSGFLPPFPIPGDLLHCLRWTTCDWLPYTGTLFPFDVMTRALQPPTEKAHQIIARTAMFVSKNGGQSEIILRVKQGDNPTFGFLMPGHHLHAYFRFLVEHPEVLHSESDGNSLDERIKAGSEHNNSNGVGGALSLLGSVYGSGEEEEGDDTAKTEKDASQDSSVTHSISHSSKNIESQAHVVKDESVSRNPILSNKEKVLTVKKNSLINASKSGTVKGMDEKSRSGSAAAEKAKSSTMGVTSKIEPLIVEPPPELKRLIDKIVEFILRNGKQFEATLIEQDSKHGRFPFLLPSNQYHSYYLKVLQTAQESRVNGKSLYSGKDDLVGRRTDKKASVLKENDFSSLASAVCDMPLESDRKEKFKMVIGKSRKETQETESKGTQQECGITVDAAAVAAILQAATRGVKTSNSHIISNTSPGVHVHVNSSEAIQPGNLGSLPSSRPDNAVEKSGQSGSHNFSAVSTKTIARTVSGEAAGEADSAEAHLTKEQKLKAERLKRAKLFVAMLKSGEVPFKAGTSRGSSLEPLESGVSRSASEVNLDGKAREGSLAPGDVDMPATGEKREKNYFGEEHAERLSKRKYRSRAGGCEDADEADDGDGDTKEHDSRSRRNYGSRSRRHDEEDEDESAEEMKLKHHRKRHRHHSSSEENEDKGESSEEDRDHKRYKSKHRSHHSQREEECEDKYKEDKNHKRSRKKHRSHSSSHEHSRKRRSSKQYLQEEDEHEDDGIDKKSRKKHHSHRSSHRSRDKHRHKSGRSSRDKESRRSRKHDTFSDDDRENSSSIDKHKKGSSDERNELEEGEISGRVSDESRGIASGHISRETSIDVASSLQRAPSQPSETTTDVPDDLRAKIRAMLMATRV</sequence>
<feature type="region of interest" description="Disordered" evidence="7">
    <location>
        <begin position="552"/>
        <end position="584"/>
    </location>
</feature>
<dbReference type="InterPro" id="IPR000061">
    <property type="entry name" value="Surp"/>
</dbReference>
<dbReference type="InterPro" id="IPR040397">
    <property type="entry name" value="SWAP"/>
</dbReference>
<feature type="domain" description="SURP motif" evidence="8">
    <location>
        <begin position="382"/>
        <end position="424"/>
    </location>
</feature>
<feature type="compositionally biased region" description="Acidic residues" evidence="7">
    <location>
        <begin position="840"/>
        <end position="849"/>
    </location>
</feature>
<evidence type="ECO:0000256" key="6">
    <source>
        <dbReference type="ARBA" id="ARBA00023187"/>
    </source>
</evidence>
<dbReference type="GO" id="GO:0003723">
    <property type="term" value="F:RNA binding"/>
    <property type="evidence" value="ECO:0007669"/>
    <property type="project" value="UniProtKB-KW"/>
</dbReference>
<feature type="compositionally biased region" description="Basic and acidic residues" evidence="7">
    <location>
        <begin position="231"/>
        <end position="245"/>
    </location>
</feature>
<evidence type="ECO:0000256" key="3">
    <source>
        <dbReference type="ARBA" id="ARBA00022884"/>
    </source>
</evidence>
<evidence type="ECO:0000256" key="7">
    <source>
        <dbReference type="SAM" id="MobiDB-lite"/>
    </source>
</evidence>
<feature type="compositionally biased region" description="Low complexity" evidence="7">
    <location>
        <begin position="284"/>
        <end position="296"/>
    </location>
</feature>
<feature type="compositionally biased region" description="Basic residues" evidence="7">
    <location>
        <begin position="785"/>
        <end position="795"/>
    </location>
</feature>
<feature type="compositionally biased region" description="Basic and acidic residues" evidence="7">
    <location>
        <begin position="878"/>
        <end position="895"/>
    </location>
</feature>
<feature type="region of interest" description="Disordered" evidence="7">
    <location>
        <begin position="636"/>
        <end position="968"/>
    </location>
</feature>
<keyword evidence="4" id="KW-0805">Transcription regulation</keyword>
<dbReference type="GO" id="GO:0000395">
    <property type="term" value="P:mRNA 5'-splice site recognition"/>
    <property type="evidence" value="ECO:0007669"/>
    <property type="project" value="TreeGrafter"/>
</dbReference>
<dbReference type="FunFam" id="1.10.10.790:FF:000011">
    <property type="entry name" value="Splicing factor, suppressor of white-apricot"/>
    <property type="match status" value="1"/>
</dbReference>
<dbReference type="SMART" id="SM01141">
    <property type="entry name" value="DRY_EERY"/>
    <property type="match status" value="1"/>
</dbReference>
<accession>A0AAE2CZ49</accession>
<dbReference type="PROSITE" id="PS50128">
    <property type="entry name" value="SURP"/>
    <property type="match status" value="2"/>
</dbReference>
<feature type="compositionally biased region" description="Low complexity" evidence="7">
    <location>
        <begin position="248"/>
        <end position="266"/>
    </location>
</feature>